<dbReference type="EMBL" id="JAPMLT010000002">
    <property type="protein sequence ID" value="MCX7569211.1"/>
    <property type="molecule type" value="Genomic_DNA"/>
</dbReference>
<comment type="caution">
    <text evidence="2">The sequence shown here is derived from an EMBL/GenBank/DDBJ whole genome shotgun (WGS) entry which is preliminary data.</text>
</comment>
<keyword evidence="3" id="KW-1185">Reference proteome</keyword>
<evidence type="ECO:0000313" key="2">
    <source>
        <dbReference type="EMBL" id="MCX7569211.1"/>
    </source>
</evidence>
<keyword evidence="1" id="KW-0812">Transmembrane</keyword>
<proteinExistence type="predicted"/>
<accession>A0ABT3X0T1</accession>
<dbReference type="RefSeq" id="WP_267150462.1">
    <property type="nucleotide sequence ID" value="NZ_JAPMLT010000002.1"/>
</dbReference>
<name>A0ABT3X0T1_9BACL</name>
<organism evidence="2 3">
    <name type="scientific">Tumebacillus lacus</name>
    <dbReference type="NCBI Taxonomy" id="2995335"/>
    <lineage>
        <taxon>Bacteria</taxon>
        <taxon>Bacillati</taxon>
        <taxon>Bacillota</taxon>
        <taxon>Bacilli</taxon>
        <taxon>Bacillales</taxon>
        <taxon>Alicyclobacillaceae</taxon>
        <taxon>Tumebacillus</taxon>
    </lineage>
</organism>
<sequence>MSKLIRYSLLTIAVVLLVIWIAPYERRTSTTSQFTIVSKYEQDNKLWIQGYNPNTAQRKEIRVQVKDPDIWSTMSTHETYMITHFQRGERDPVFVEIVTE</sequence>
<feature type="transmembrane region" description="Helical" evidence="1">
    <location>
        <begin position="7"/>
        <end position="24"/>
    </location>
</feature>
<keyword evidence="1" id="KW-1133">Transmembrane helix</keyword>
<protein>
    <submittedName>
        <fullName evidence="2">Uncharacterized protein</fullName>
    </submittedName>
</protein>
<reference evidence="2 3" key="1">
    <citation type="submission" date="2022-11" db="EMBL/GenBank/DDBJ databases">
        <title>Study of microbial diversity in lake waters.</title>
        <authorList>
            <person name="Zhang J."/>
        </authorList>
    </citation>
    <scope>NUCLEOTIDE SEQUENCE [LARGE SCALE GENOMIC DNA]</scope>
    <source>
        <strain evidence="2 3">DT12</strain>
    </source>
</reference>
<dbReference type="Proteomes" id="UP001208017">
    <property type="component" value="Unassembled WGS sequence"/>
</dbReference>
<evidence type="ECO:0000313" key="3">
    <source>
        <dbReference type="Proteomes" id="UP001208017"/>
    </source>
</evidence>
<evidence type="ECO:0000256" key="1">
    <source>
        <dbReference type="SAM" id="Phobius"/>
    </source>
</evidence>
<gene>
    <name evidence="2" type="ORF">OS242_04500</name>
</gene>
<keyword evidence="1" id="KW-0472">Membrane</keyword>